<reference evidence="1 2" key="1">
    <citation type="submission" date="2019-12" db="EMBL/GenBank/DDBJ databases">
        <title>Halocatena pleomorpha gen. nov. sp. nov., an extremely halophilic archaeon of family Halobacteriaceae isolated from saltpan soil.</title>
        <authorList>
            <person name="Pal Y."/>
            <person name="Verma A."/>
            <person name="Krishnamurthi S."/>
            <person name="Kumar P."/>
        </authorList>
    </citation>
    <scope>NUCLEOTIDE SEQUENCE [LARGE SCALE GENOMIC DNA]</scope>
    <source>
        <strain evidence="1 2">JCM 16495</strain>
    </source>
</reference>
<sequence length="190" mass="22438">MLQSTLNEFSRSEPQPQCPLCSNLPADEKLYRERKTLVHLYKDHNRTQKEIASDLDCSRTTVKTWFKKHDITTSRFEYEIPKPKLNEWYHDREWTIQQIADHIGCSYLAVHHRMELHGIERRPSRLPDDPDADLRYRDESFLREKYHGEGLSKGELAELCSVTESAIQASLLRHDIDARSYSAAQRLRRE</sequence>
<keyword evidence="2" id="KW-1185">Reference proteome</keyword>
<comment type="caution">
    <text evidence="1">The sequence shown here is derived from an EMBL/GenBank/DDBJ whole genome shotgun (WGS) entry which is preliminary data.</text>
</comment>
<dbReference type="AlphaFoldDB" id="A0A6B0GP25"/>
<feature type="non-terminal residue" evidence="1">
    <location>
        <position position="190"/>
    </location>
</feature>
<accession>A0A6B0GP25</accession>
<evidence type="ECO:0000313" key="1">
    <source>
        <dbReference type="EMBL" id="MWG36450.1"/>
    </source>
</evidence>
<organism evidence="1 2">
    <name type="scientific">Halomarina oriensis</name>
    <dbReference type="NCBI Taxonomy" id="671145"/>
    <lineage>
        <taxon>Archaea</taxon>
        <taxon>Methanobacteriati</taxon>
        <taxon>Methanobacteriota</taxon>
        <taxon>Stenosarchaea group</taxon>
        <taxon>Halobacteria</taxon>
        <taxon>Halobacteriales</taxon>
        <taxon>Natronomonadaceae</taxon>
        <taxon>Halomarina</taxon>
    </lineage>
</organism>
<dbReference type="Proteomes" id="UP000451471">
    <property type="component" value="Unassembled WGS sequence"/>
</dbReference>
<gene>
    <name evidence="1" type="ORF">GQS65_18500</name>
</gene>
<dbReference type="Gene3D" id="1.10.10.60">
    <property type="entry name" value="Homeodomain-like"/>
    <property type="match status" value="1"/>
</dbReference>
<dbReference type="InterPro" id="IPR009057">
    <property type="entry name" value="Homeodomain-like_sf"/>
</dbReference>
<name>A0A6B0GP25_9EURY</name>
<dbReference type="SUPFAM" id="SSF46689">
    <property type="entry name" value="Homeodomain-like"/>
    <property type="match status" value="1"/>
</dbReference>
<proteinExistence type="predicted"/>
<protein>
    <submittedName>
        <fullName evidence="1">Uncharacterized protein</fullName>
    </submittedName>
</protein>
<evidence type="ECO:0000313" key="2">
    <source>
        <dbReference type="Proteomes" id="UP000451471"/>
    </source>
</evidence>
<dbReference type="EMBL" id="WSZK01000036">
    <property type="protein sequence ID" value="MWG36450.1"/>
    <property type="molecule type" value="Genomic_DNA"/>
</dbReference>